<evidence type="ECO:0000256" key="5">
    <source>
        <dbReference type="ARBA" id="ARBA00023159"/>
    </source>
</evidence>
<keyword evidence="4" id="KW-0805">Transcription regulation</keyword>
<dbReference type="Proteomes" id="UP000691718">
    <property type="component" value="Unassembled WGS sequence"/>
</dbReference>
<feature type="region of interest" description="Disordered" evidence="8">
    <location>
        <begin position="2952"/>
        <end position="2977"/>
    </location>
</feature>
<evidence type="ECO:0000256" key="8">
    <source>
        <dbReference type="SAM" id="MobiDB-lite"/>
    </source>
</evidence>
<feature type="region of interest" description="Disordered" evidence="8">
    <location>
        <begin position="2538"/>
        <end position="2576"/>
    </location>
</feature>
<protein>
    <submittedName>
        <fullName evidence="10">(apollo) hypothetical protein</fullName>
    </submittedName>
</protein>
<keyword evidence="7" id="KW-0539">Nucleus</keyword>
<evidence type="ECO:0000256" key="6">
    <source>
        <dbReference type="ARBA" id="ARBA00023163"/>
    </source>
</evidence>
<dbReference type="Pfam" id="PF12145">
    <property type="entry name" value="Med12-LCEWAV"/>
    <property type="match status" value="1"/>
</dbReference>
<reference evidence="10" key="1">
    <citation type="submission" date="2021-04" db="EMBL/GenBank/DDBJ databases">
        <authorList>
            <person name="Tunstrom K."/>
        </authorList>
    </citation>
    <scope>NUCLEOTIDE SEQUENCE</scope>
</reference>
<dbReference type="SMART" id="SM01281">
    <property type="entry name" value="Med12"/>
    <property type="match status" value="1"/>
</dbReference>
<evidence type="ECO:0000256" key="1">
    <source>
        <dbReference type="ARBA" id="ARBA00004123"/>
    </source>
</evidence>
<feature type="region of interest" description="Disordered" evidence="8">
    <location>
        <begin position="2816"/>
        <end position="2836"/>
    </location>
</feature>
<feature type="compositionally biased region" description="Polar residues" evidence="8">
    <location>
        <begin position="255"/>
        <end position="272"/>
    </location>
</feature>
<feature type="region of interest" description="Disordered" evidence="8">
    <location>
        <begin position="215"/>
        <end position="272"/>
    </location>
</feature>
<feature type="region of interest" description="Disordered" evidence="8">
    <location>
        <begin position="377"/>
        <end position="465"/>
    </location>
</feature>
<dbReference type="Pfam" id="PF09497">
    <property type="entry name" value="Med12"/>
    <property type="match status" value="1"/>
</dbReference>
<feature type="compositionally biased region" description="Polar residues" evidence="8">
    <location>
        <begin position="2549"/>
        <end position="2558"/>
    </location>
</feature>
<dbReference type="GO" id="GO:0045944">
    <property type="term" value="P:positive regulation of transcription by RNA polymerase II"/>
    <property type="evidence" value="ECO:0007669"/>
    <property type="project" value="TreeGrafter"/>
</dbReference>
<evidence type="ECO:0000256" key="2">
    <source>
        <dbReference type="ARBA" id="ARBA00010289"/>
    </source>
</evidence>
<feature type="compositionally biased region" description="Basic residues" evidence="8">
    <location>
        <begin position="2562"/>
        <end position="2576"/>
    </location>
</feature>
<feature type="compositionally biased region" description="Low complexity" evidence="8">
    <location>
        <begin position="767"/>
        <end position="781"/>
    </location>
</feature>
<feature type="region of interest" description="Disordered" evidence="8">
    <location>
        <begin position="765"/>
        <end position="799"/>
    </location>
</feature>
<evidence type="ECO:0000259" key="9">
    <source>
        <dbReference type="SMART" id="SM01281"/>
    </source>
</evidence>
<comment type="similarity">
    <text evidence="2">Belongs to the Mediator complex subunit 12 family.</text>
</comment>
<feature type="region of interest" description="Disordered" evidence="8">
    <location>
        <begin position="2226"/>
        <end position="2249"/>
    </location>
</feature>
<keyword evidence="3" id="KW-0678">Repressor</keyword>
<organism evidence="10 11">
    <name type="scientific">Parnassius apollo</name>
    <name type="common">Apollo butterfly</name>
    <name type="synonym">Papilio apollo</name>
    <dbReference type="NCBI Taxonomy" id="110799"/>
    <lineage>
        <taxon>Eukaryota</taxon>
        <taxon>Metazoa</taxon>
        <taxon>Ecdysozoa</taxon>
        <taxon>Arthropoda</taxon>
        <taxon>Hexapoda</taxon>
        <taxon>Insecta</taxon>
        <taxon>Pterygota</taxon>
        <taxon>Neoptera</taxon>
        <taxon>Endopterygota</taxon>
        <taxon>Lepidoptera</taxon>
        <taxon>Glossata</taxon>
        <taxon>Ditrysia</taxon>
        <taxon>Papilionoidea</taxon>
        <taxon>Papilionidae</taxon>
        <taxon>Parnassiinae</taxon>
        <taxon>Parnassini</taxon>
        <taxon>Parnassius</taxon>
        <taxon>Parnassius</taxon>
    </lineage>
</organism>
<feature type="compositionally biased region" description="Polar residues" evidence="8">
    <location>
        <begin position="217"/>
        <end position="233"/>
    </location>
</feature>
<keyword evidence="5" id="KW-0010">Activator</keyword>
<feature type="compositionally biased region" description="Basic and acidic residues" evidence="8">
    <location>
        <begin position="454"/>
        <end position="465"/>
    </location>
</feature>
<keyword evidence="11" id="KW-1185">Reference proteome</keyword>
<evidence type="ECO:0000256" key="7">
    <source>
        <dbReference type="ARBA" id="ARBA00023242"/>
    </source>
</evidence>
<feature type="compositionally biased region" description="Low complexity" evidence="8">
    <location>
        <begin position="234"/>
        <end position="254"/>
    </location>
</feature>
<evidence type="ECO:0000256" key="3">
    <source>
        <dbReference type="ARBA" id="ARBA00022491"/>
    </source>
</evidence>
<proteinExistence type="inferred from homology"/>
<accession>A0A8S3WKN7</accession>
<evidence type="ECO:0000313" key="11">
    <source>
        <dbReference type="Proteomes" id="UP000691718"/>
    </source>
</evidence>
<feature type="domain" description="Mediator complex subunit Med12" evidence="9">
    <location>
        <begin position="109"/>
        <end position="169"/>
    </location>
</feature>
<dbReference type="EMBL" id="CAJQZP010000478">
    <property type="protein sequence ID" value="CAG4963440.1"/>
    <property type="molecule type" value="Genomic_DNA"/>
</dbReference>
<comment type="caution">
    <text evidence="10">The sequence shown here is derived from an EMBL/GenBank/DDBJ whole genome shotgun (WGS) entry which is preliminary data.</text>
</comment>
<feature type="compositionally biased region" description="Polar residues" evidence="8">
    <location>
        <begin position="46"/>
        <end position="61"/>
    </location>
</feature>
<evidence type="ECO:0000313" key="10">
    <source>
        <dbReference type="EMBL" id="CAG4963440.1"/>
    </source>
</evidence>
<dbReference type="OrthoDB" id="20828at2759"/>
<dbReference type="PANTHER" id="PTHR46007:SF11">
    <property type="entry name" value="MEDIATOR OF RNA POLYMERASE II TRANSCRIPTION SUBUNIT 12"/>
    <property type="match status" value="1"/>
</dbReference>
<feature type="compositionally biased region" description="Polar residues" evidence="8">
    <location>
        <begin position="782"/>
        <end position="793"/>
    </location>
</feature>
<feature type="compositionally biased region" description="Polar residues" evidence="8">
    <location>
        <begin position="403"/>
        <end position="436"/>
    </location>
</feature>
<dbReference type="PANTHER" id="PTHR46007">
    <property type="entry name" value="MEDIATOR OF RNA POLYMERASE II TRANSCRIPTION SUBUNIT 12"/>
    <property type="match status" value="1"/>
</dbReference>
<dbReference type="GO" id="GO:0003713">
    <property type="term" value="F:transcription coactivator activity"/>
    <property type="evidence" value="ECO:0007669"/>
    <property type="project" value="TreeGrafter"/>
</dbReference>
<keyword evidence="6" id="KW-0804">Transcription</keyword>
<gene>
    <name evidence="10" type="ORF">PAPOLLO_LOCUS6983</name>
</gene>
<evidence type="ECO:0000256" key="4">
    <source>
        <dbReference type="ARBA" id="ARBA00023015"/>
    </source>
</evidence>
<name>A0A8S3WKN7_PARAO</name>
<dbReference type="InterPro" id="IPR051647">
    <property type="entry name" value="Mediator_comp_sub12"/>
</dbReference>
<sequence length="2977" mass="324141">MEYRETIFLYFDTMGIMYEKRPLKRPRLGPPDVYPQEPRQKEDELTSTNVKHGFSTTPQSSDEFGTARNFNYSASKIGQFFSSILSKKEELNTLPDCGRKRQQVNPKDNFWPATARTKPQIEAWFKDLAGSKPLAQLAKKAPNFNKKEEIFITLTEYQVAMPRAAWFIKLSSAYTVAVSEAKIKKRQLPDPTTEWTTTLIKFLKDQIPKLAEHYQSAVPSNPSEKTPPSQSGQGTPSHNSSSNPPGGSTPNSSTVPNSMHSPGNSSTLGSGESTDWRQALKLWNYCCRLARYMLDEGLLDRHDFLTWIIELLDKRTPEDGLLRLFLPLALQHMSEFVCCEGLSRRLATTCAKKAAAICSVLSDTTLRTLNQPVVFSKDTDRNEVNGAPMSPATENANGDVKPNVSQIKRSATPADQSQGTPNPNHSIGTPNPNHSIGTPIPMGTPNPSQPMDVQVKEESGSPPRDTKAAINNVITAALNPVQVGFGEILNCAYHRDTIIQLATILQIICIECPTAMVWSGCGSSMQSSPLDLLPIPPSALPMPHMDSEITEHHRKLVYEAEQEIAARSKKAESKWCTDKWQTSSQARVLAVLEALDRHCFDRVDPNNNLDTLYKEVFANCTPPSKDSPTDAKDPEWAGSYAVVRVLCEWAVCGARWGEHRAMAAAALLDRRQQLLHLQHDHHASGSDDKESISSGTGLYNGPPIFQNLLLRFLDNDAPVLDESPNASPGNRQQFANLVHLFGELIRRDVFSHDAYMCTLISRGDLISPTEPTSTGSSGSHTVAQPANSTGTNHNMDDDIFAGIDLKPKMEENVRMDLDDSKIDDDLDKLLQHIKEDQQNSMDAPDSPKDPGEPSHGVNSPMMGPSGMSITSMQSIGMGPMSVPGIRSSSACGGGVAGVGMGGGLGGAPPSRHYHYTMHFPLPPAEPDHTPHDANQRHILLYGVGRQRDDAKHAVKKMTKEICKLFSKKFSIDVAEGGKIKKHSRSEFNFESVTQKFQAMSMYEQGAVSWAVGGAVCEALAAYAAGATTYLPQPEHVAFALDLMEIALNVHGLIETCIQILKELSEVEGALITRGAPSSGLAAPRAYTSALALYTVGALRRYHSCLLLCVEQTSAVFEQLCRLVKCVVNPGDCGSAERCVLAQLHDLYKAAAHLCHAPHADTFANAYPKIKQALYSQLQPTPSNYVYNPQFLSEFFTNPRKGKIEIAWARQVAESPANRYSFVCSAMLAVCREVDNDRVNELGVLCAEMTAWCSGLAAEWLGALVALCGAQHYPAAPHAAPPPLYPDLLHHRDLHDAAAHDALAVFTCILVGTYSVRRRRSTPTCCTTATCTTRPRTTRLPSSPASWSVRNACAAAALPRTAASPRPARRAGRLHLHPGRYVQRAPHPLYPDLLHHRDMHDAAAHDALVVFTCILVGTYGVRRTRSTPTCCTTVTCTMRPRTARSLSSPASWSVHTACASPALPRPAAPPRPARRGRARRARRLHLHPGRYIQRAPHPLYPDLLHHRDLHDEAAHGALAVFTCILVGTYSVRCTRSTRPAAPPRLARRGRARRARRLHLHPGRYIQRALHPLYTRPAAPPRPARRGRARRARRLHLHPGRYIQRALHPLYPDLLHHRDLHDEAAHGALAVFTCILVGTYSVRRTRSTPTCCTTVTCTTRPRTARSPSSPASWSVHTACAAPALPRPAAPPRPARRGRARRARRLHLHPGRYIQRAPHPLYPDLLHHRDLHDEAAHGALAVFTCILVGTHSVRRTRSTPTCCTTATCTTRPRTARSPSSPASWSVHTACAAPALPRPAAPPRPARRGRARRARRLHLHPFRYIQRAPHPLYPDLLHHRDLHGAAAHDALAVFTCILVARHCFSLEDFVRHAALPSLVKACGGGGVSNNPANAPSPDTGARLTCHLLLRLFKTVDTPQPGLYSVSTSPGPGGGAASVRLSCDRHLLAAAHKNIGVGPVLATLKAILMVGDSTARDGGKPSGKKSSELSHILGTSDTVPTDAQLDLMSMVDSEMSGGHRTPRGSGGVGSTLLDSSQSLSSLARRVLAEICSEEWVLQKCLQNPDELYQPDMLLDSMLTPRQAQRLLHMICYPDSASHTHPDLDQKTMITRLLENLEQWSLRMSWLDLQLMFKQFQSGSSELSAWLDTVARAVINVFQQPAPPPPDKDRTGTDRGVVSTSKWSESVWLVAPLVAKLPAAVQGRVLKQAGQILESGWGSGCSGNCSGSGGGGGGSHRDCKSHQSPSYKGSAGGGGGGKRGVGGACACGGAAGVRLANEPLLSLVLTCLRHQDDQKESLLSSIHAQLQHYLTHAREHERAACSDTWQDEVAPEALQLRFSLAGGMFDAIRRSYQLTSDWALLLTQLLAHQLVDAYSNSLCRSNLFTTLIDMLATLIHSTLADGGDDNNRKHYQNLMKKLKKEIGDRHGPSVQSVRQLLPLSKNTIIEVIACEPLGCLVDQKGNKISGFDSDKKQGLRLTDKQRVSSWELVEGGRNPAPLSWAWFAATKIERKPLTYENAHRLLKYHTHSLVKPLSYYLESLPLPPEDLETNEGKQDNGSLESSPTGAGKGRKMPCKNNKAKKPKVTTPRFFLPDAPIRSHCIRCVRRAEGGPVGAVGAAGAGGAAGGLAAAPQQQPQFMQSQQQWFPPPGPTYYNPPAAGVSPRGVSQPANTQSKQALSNMLRQRVPFNQMTQMQSAGYPGAPHARGPFPRQGMRQMQPNQMSQMQPNQMNPMSAMGNMGPMGQIGGVQMGPGQMGAGQMGSGQMGQGQMGGGQMGTGQMPGMGGQMFGGQYGGMQQGYGGYGQQMMQGGQQQMINQGMGQSVNQMGQQGGQMAQGMGQMGQSMGQMGQAIGQMGQMGQGGGMGTMNSQATSMGPQGGNAMGGFPGQQSFQQNMMSGRASQEAFLAQQRQNARPQYMQAPNVTMGGMGGPAPPYPRGMQPAQGAQYQQQLTPQLRMRQQMLAMQQQQQGPLVQHLQRQQYQPPY</sequence>
<dbReference type="GO" id="GO:0016592">
    <property type="term" value="C:mediator complex"/>
    <property type="evidence" value="ECO:0007669"/>
    <property type="project" value="InterPro"/>
</dbReference>
<dbReference type="InterPro" id="IPR021990">
    <property type="entry name" value="Mediator_Med12_LCEWAV"/>
</dbReference>
<comment type="subcellular location">
    <subcellularLocation>
        <location evidence="1">Nucleus</location>
    </subcellularLocation>
</comment>
<feature type="region of interest" description="Disordered" evidence="8">
    <location>
        <begin position="835"/>
        <end position="871"/>
    </location>
</feature>
<dbReference type="InterPro" id="IPR019035">
    <property type="entry name" value="Mediator_Med12"/>
</dbReference>
<feature type="region of interest" description="Disordered" evidence="8">
    <location>
        <begin position="24"/>
        <end position="61"/>
    </location>
</feature>